<gene>
    <name evidence="8" type="ORF">DBW97_00015</name>
</gene>
<accession>A0A368BR28</accession>
<dbReference type="AlphaFoldDB" id="A0A368BR28"/>
<dbReference type="EC" id="5.4.99.-" evidence="6"/>
<dbReference type="GO" id="GO:0003723">
    <property type="term" value="F:RNA binding"/>
    <property type="evidence" value="ECO:0007669"/>
    <property type="project" value="UniProtKB-KW"/>
</dbReference>
<dbReference type="Gene3D" id="3.30.2350.10">
    <property type="entry name" value="Pseudouridine synthase"/>
    <property type="match status" value="1"/>
</dbReference>
<evidence type="ECO:0000256" key="6">
    <source>
        <dbReference type="RuleBase" id="RU362028"/>
    </source>
</evidence>
<feature type="domain" description="Pseudouridine synthase RsuA/RluA-like" evidence="7">
    <location>
        <begin position="88"/>
        <end position="237"/>
    </location>
</feature>
<dbReference type="GO" id="GO:0000455">
    <property type="term" value="P:enzyme-directed rRNA pseudouridine synthesis"/>
    <property type="evidence" value="ECO:0007669"/>
    <property type="project" value="TreeGrafter"/>
</dbReference>
<name>A0A368BR28_9GAMM</name>
<dbReference type="SUPFAM" id="SSF55120">
    <property type="entry name" value="Pseudouridine synthase"/>
    <property type="match status" value="1"/>
</dbReference>
<dbReference type="PANTHER" id="PTHR21600">
    <property type="entry name" value="MITOCHONDRIAL RNA PSEUDOURIDINE SYNTHASE"/>
    <property type="match status" value="1"/>
</dbReference>
<organism evidence="8 9">
    <name type="scientific">SAR86 cluster bacterium</name>
    <dbReference type="NCBI Taxonomy" id="2030880"/>
    <lineage>
        <taxon>Bacteria</taxon>
        <taxon>Pseudomonadati</taxon>
        <taxon>Pseudomonadota</taxon>
        <taxon>Gammaproteobacteria</taxon>
        <taxon>SAR86 cluster</taxon>
    </lineage>
</organism>
<evidence type="ECO:0000256" key="4">
    <source>
        <dbReference type="PIRSR" id="PIRSR606225-1"/>
    </source>
</evidence>
<dbReference type="InterPro" id="IPR006225">
    <property type="entry name" value="PsdUridine_synth_RluC/D"/>
</dbReference>
<dbReference type="CDD" id="cd02869">
    <property type="entry name" value="PseudoU_synth_RluA_like"/>
    <property type="match status" value="1"/>
</dbReference>
<dbReference type="InterPro" id="IPR036986">
    <property type="entry name" value="S4_RNA-bd_sf"/>
</dbReference>
<dbReference type="GO" id="GO:0160140">
    <property type="term" value="F:23S rRNA pseudouridine(1911/1915/1917) synthase activity"/>
    <property type="evidence" value="ECO:0007669"/>
    <property type="project" value="UniProtKB-EC"/>
</dbReference>
<reference evidence="8 9" key="1">
    <citation type="journal article" date="2018" name="Microbiome">
        <title>Fine metagenomic profile of the Mediterranean stratified and mixed water columns revealed by assembly and recruitment.</title>
        <authorList>
            <person name="Haro-Moreno J.M."/>
            <person name="Lopez-Perez M."/>
            <person name="De La Torre J.R."/>
            <person name="Picazo A."/>
            <person name="Camacho A."/>
            <person name="Rodriguez-Valera F."/>
        </authorList>
    </citation>
    <scope>NUCLEOTIDE SEQUENCE [LARGE SCALE GENOMIC DNA]</scope>
    <source>
        <strain evidence="8">MED-G83</strain>
    </source>
</reference>
<comment type="function">
    <text evidence="6">Responsible for synthesis of pseudouridine from uracil.</text>
</comment>
<evidence type="ECO:0000259" key="7">
    <source>
        <dbReference type="Pfam" id="PF00849"/>
    </source>
</evidence>
<protein>
    <recommendedName>
        <fullName evidence="6">Pseudouridine synthase</fullName>
        <ecNumber evidence="6">5.4.99.-</ecNumber>
    </recommendedName>
</protein>
<proteinExistence type="inferred from homology"/>
<keyword evidence="5" id="KW-0694">RNA-binding</keyword>
<evidence type="ECO:0000256" key="2">
    <source>
        <dbReference type="ARBA" id="ARBA00023235"/>
    </source>
</evidence>
<comment type="similarity">
    <text evidence="1 6">Belongs to the pseudouridine synthase RluA family.</text>
</comment>
<comment type="catalytic activity">
    <reaction evidence="3">
        <text>uridine(1911/1915/1917) in 23S rRNA = pseudouridine(1911/1915/1917) in 23S rRNA</text>
        <dbReference type="Rhea" id="RHEA:42524"/>
        <dbReference type="Rhea" id="RHEA-COMP:10097"/>
        <dbReference type="Rhea" id="RHEA-COMP:10098"/>
        <dbReference type="ChEBI" id="CHEBI:65314"/>
        <dbReference type="ChEBI" id="CHEBI:65315"/>
        <dbReference type="EC" id="5.4.99.23"/>
    </reaction>
</comment>
<dbReference type="PANTHER" id="PTHR21600:SF44">
    <property type="entry name" value="RIBOSOMAL LARGE SUBUNIT PSEUDOURIDINE SYNTHASE D"/>
    <property type="match status" value="1"/>
</dbReference>
<evidence type="ECO:0000256" key="5">
    <source>
        <dbReference type="PROSITE-ProRule" id="PRU00182"/>
    </source>
</evidence>
<comment type="caution">
    <text evidence="8">The sequence shown here is derived from an EMBL/GenBank/DDBJ whole genome shotgun (WGS) entry which is preliminary data.</text>
</comment>
<evidence type="ECO:0000313" key="9">
    <source>
        <dbReference type="Proteomes" id="UP000252147"/>
    </source>
</evidence>
<dbReference type="InterPro" id="IPR020103">
    <property type="entry name" value="PsdUridine_synth_cat_dom_sf"/>
</dbReference>
<keyword evidence="2 6" id="KW-0413">Isomerase</keyword>
<dbReference type="EMBL" id="QOPD01000001">
    <property type="protein sequence ID" value="RCL39146.1"/>
    <property type="molecule type" value="Genomic_DNA"/>
</dbReference>
<dbReference type="PROSITE" id="PS50889">
    <property type="entry name" value="S4"/>
    <property type="match status" value="1"/>
</dbReference>
<evidence type="ECO:0000313" key="8">
    <source>
        <dbReference type="EMBL" id="RCL39146.1"/>
    </source>
</evidence>
<evidence type="ECO:0000256" key="3">
    <source>
        <dbReference type="ARBA" id="ARBA00036882"/>
    </source>
</evidence>
<dbReference type="SUPFAM" id="SSF55174">
    <property type="entry name" value="Alpha-L RNA-binding motif"/>
    <property type="match status" value="1"/>
</dbReference>
<dbReference type="Pfam" id="PF00849">
    <property type="entry name" value="PseudoU_synth_2"/>
    <property type="match status" value="1"/>
</dbReference>
<dbReference type="CDD" id="cd00165">
    <property type="entry name" value="S4"/>
    <property type="match status" value="1"/>
</dbReference>
<feature type="active site" evidence="4">
    <location>
        <position position="135"/>
    </location>
</feature>
<dbReference type="InterPro" id="IPR050188">
    <property type="entry name" value="RluA_PseudoU_synthase"/>
</dbReference>
<dbReference type="Gene3D" id="3.10.290.10">
    <property type="entry name" value="RNA-binding S4 domain"/>
    <property type="match status" value="1"/>
</dbReference>
<dbReference type="InterPro" id="IPR006145">
    <property type="entry name" value="PsdUridine_synth_RsuA/RluA"/>
</dbReference>
<dbReference type="PROSITE" id="PS01129">
    <property type="entry name" value="PSI_RLU"/>
    <property type="match status" value="1"/>
</dbReference>
<sequence length="307" mass="34915">MISKTFEINEDNVNNRLDIFITNQFDNLSRGIVQKLIESHSVTVSGNFVEKDYKLRLGDIIDVEINLSSQTEDEPQNIPLEILFDNKDFLIINKQAGLTVHPGAGQKDNTLTNGLLFHFPDLKSIPRTGLIHRLDKDTSGLMMIAKTPEAHTVLTDMIQKRLISRKYLALVHGKPISGDTINKPIGRHPTNRLIFTVKENGRDSITHYLVKERYKNFSLLEVSLETGRTHQIRVHLKNAGFPIAGDKAYCTITKWKDSNEEEVHGIESLNRQALHAYNLSFTLDGKEFNFHSEVPADIKQCIDFLQK</sequence>
<dbReference type="NCBIfam" id="TIGR00005">
    <property type="entry name" value="rluA_subfam"/>
    <property type="match status" value="1"/>
</dbReference>
<dbReference type="Proteomes" id="UP000252147">
    <property type="component" value="Unassembled WGS sequence"/>
</dbReference>
<dbReference type="InterPro" id="IPR006224">
    <property type="entry name" value="PsdUridine_synth_RluA-like_CS"/>
</dbReference>
<evidence type="ECO:0000256" key="1">
    <source>
        <dbReference type="ARBA" id="ARBA00010876"/>
    </source>
</evidence>
<comment type="catalytic activity">
    <reaction evidence="6">
        <text>a uridine in RNA = a pseudouridine in RNA</text>
        <dbReference type="Rhea" id="RHEA:48348"/>
        <dbReference type="Rhea" id="RHEA-COMP:12068"/>
        <dbReference type="Rhea" id="RHEA-COMP:12069"/>
        <dbReference type="ChEBI" id="CHEBI:65314"/>
        <dbReference type="ChEBI" id="CHEBI:65315"/>
    </reaction>
</comment>